<dbReference type="GO" id="GO:0000398">
    <property type="term" value="P:mRNA splicing, via spliceosome"/>
    <property type="evidence" value="ECO:0007669"/>
    <property type="project" value="InterPro"/>
</dbReference>
<dbReference type="InterPro" id="IPR044640">
    <property type="entry name" value="RU2A"/>
</dbReference>
<dbReference type="PANTHER" id="PTHR10552">
    <property type="entry name" value="U2 SMALL NUCLEAR RIBONUCLEOPROTEIN A"/>
    <property type="match status" value="1"/>
</dbReference>
<organism evidence="6 7">
    <name type="scientific">Pseudocohnilembus persalinus</name>
    <name type="common">Ciliate</name>
    <dbReference type="NCBI Taxonomy" id="266149"/>
    <lineage>
        <taxon>Eukaryota</taxon>
        <taxon>Sar</taxon>
        <taxon>Alveolata</taxon>
        <taxon>Ciliophora</taxon>
        <taxon>Intramacronucleata</taxon>
        <taxon>Oligohymenophorea</taxon>
        <taxon>Scuticociliatia</taxon>
        <taxon>Philasterida</taxon>
        <taxon>Pseudocohnilembidae</taxon>
        <taxon>Pseudocohnilembus</taxon>
    </lineage>
</organism>
<protein>
    <submittedName>
        <fullName evidence="6">Uncharacterized protein</fullName>
    </submittedName>
</protein>
<reference evidence="6 7" key="1">
    <citation type="journal article" date="2015" name="Sci. Rep.">
        <title>Genome of the facultative scuticociliatosis pathogen Pseudocohnilembus persalinus provides insight into its virulence through horizontal gene transfer.</title>
        <authorList>
            <person name="Xiong J."/>
            <person name="Wang G."/>
            <person name="Cheng J."/>
            <person name="Tian M."/>
            <person name="Pan X."/>
            <person name="Warren A."/>
            <person name="Jiang C."/>
            <person name="Yuan D."/>
            <person name="Miao W."/>
        </authorList>
    </citation>
    <scope>NUCLEOTIDE SEQUENCE [LARGE SCALE GENOMIC DNA]</scope>
    <source>
        <strain evidence="6">36N120E</strain>
    </source>
</reference>
<dbReference type="Proteomes" id="UP000054937">
    <property type="component" value="Unassembled WGS sequence"/>
</dbReference>
<dbReference type="InterPro" id="IPR001611">
    <property type="entry name" value="Leu-rich_rpt"/>
</dbReference>
<dbReference type="OrthoDB" id="301841at2759"/>
<dbReference type="InParanoid" id="A0A0V0Q7I2"/>
<dbReference type="PROSITE" id="PS51450">
    <property type="entry name" value="LRR"/>
    <property type="match status" value="2"/>
</dbReference>
<dbReference type="Pfam" id="PF14580">
    <property type="entry name" value="LRR_9"/>
    <property type="match status" value="1"/>
</dbReference>
<comment type="subcellular location">
    <subcellularLocation>
        <location evidence="1">Nucleus</location>
    </subcellularLocation>
</comment>
<sequence length="301" mass="35471">MKKKFIYEQNQKNQNYENNSCYNDQENSQIIKQVTKKQNILEKYLEDPRDLKLLILANLQLNQKDLNILQKCQNLIKLDLSSNNIQQFTFGFTLKNCPNLSLLYLHNNQFQDLGFLTALEQNKNLLYLTIFDNQVVSQRGVRMIIINKIQSLLALDFNIVSEEEKYDLVFPDDSKFKNMGPNTKIQWPLMIYPNFSRQLTEQDLMKQAQSWAQRANQLEIADFFGNFLENPVFMNRNDIQTIRCGSFIQVGSKNVPRLPFVMFTKPALDSLFVVQSHKKIKDMNKVYEDKNSELKKYLRLL</sequence>
<accession>A0A0V0Q7I2</accession>
<evidence type="ECO:0000256" key="2">
    <source>
        <dbReference type="ARBA" id="ARBA00022614"/>
    </source>
</evidence>
<keyword evidence="4" id="KW-0539">Nucleus</keyword>
<evidence type="ECO:0000256" key="1">
    <source>
        <dbReference type="ARBA" id="ARBA00004123"/>
    </source>
</evidence>
<evidence type="ECO:0000256" key="5">
    <source>
        <dbReference type="ARBA" id="ARBA00024196"/>
    </source>
</evidence>
<dbReference type="PANTHER" id="PTHR10552:SF6">
    <property type="entry name" value="U2 SMALL NUCLEAR RIBONUCLEOPROTEIN A"/>
    <property type="match status" value="1"/>
</dbReference>
<dbReference type="GO" id="GO:0005634">
    <property type="term" value="C:nucleus"/>
    <property type="evidence" value="ECO:0007669"/>
    <property type="project" value="UniProtKB-SubCell"/>
</dbReference>
<keyword evidence="2" id="KW-0433">Leucine-rich repeat</keyword>
<comment type="similarity">
    <text evidence="5">Belongs to the U2 small nuclear ribonucleoprotein A family.</text>
</comment>
<name>A0A0V0Q7I2_PSEPJ</name>
<dbReference type="EMBL" id="LDAU01000260">
    <property type="protein sequence ID" value="KRW98216.1"/>
    <property type="molecule type" value="Genomic_DNA"/>
</dbReference>
<evidence type="ECO:0000256" key="4">
    <source>
        <dbReference type="ARBA" id="ARBA00023242"/>
    </source>
</evidence>
<keyword evidence="3" id="KW-0677">Repeat</keyword>
<dbReference type="Gene3D" id="3.80.10.10">
    <property type="entry name" value="Ribonuclease Inhibitor"/>
    <property type="match status" value="1"/>
</dbReference>
<proteinExistence type="inferred from homology"/>
<gene>
    <name evidence="6" type="ORF">PPERSA_05560</name>
</gene>
<comment type="caution">
    <text evidence="6">The sequence shown here is derived from an EMBL/GenBank/DDBJ whole genome shotgun (WGS) entry which is preliminary data.</text>
</comment>
<dbReference type="AlphaFoldDB" id="A0A0V0Q7I2"/>
<dbReference type="SUPFAM" id="SSF52075">
    <property type="entry name" value="Outer arm dynein light chain 1"/>
    <property type="match status" value="1"/>
</dbReference>
<keyword evidence="7" id="KW-1185">Reference proteome</keyword>
<dbReference type="InterPro" id="IPR032675">
    <property type="entry name" value="LRR_dom_sf"/>
</dbReference>
<evidence type="ECO:0000313" key="6">
    <source>
        <dbReference type="EMBL" id="KRW98216.1"/>
    </source>
</evidence>
<dbReference type="GO" id="GO:0030620">
    <property type="term" value="F:U2 snRNA binding"/>
    <property type="evidence" value="ECO:0007669"/>
    <property type="project" value="InterPro"/>
</dbReference>
<evidence type="ECO:0000256" key="3">
    <source>
        <dbReference type="ARBA" id="ARBA00022737"/>
    </source>
</evidence>
<evidence type="ECO:0000313" key="7">
    <source>
        <dbReference type="Proteomes" id="UP000054937"/>
    </source>
</evidence>